<proteinExistence type="predicted"/>
<accession>D2RGV0</accession>
<gene>
    <name evidence="1" type="ordered locus">Arcpr_0459</name>
</gene>
<name>D2RGV0_ARCPA</name>
<sequence>MANMHSEVQDYLKALLEYYDFTVEKERYISPSDRIDLYGYSKSHNKTIGIEITFTSDVRRDAEKLAKSGFDLIYIVVDNPAYEGKIEYRGRVIPIVHYNSFENELRRSLNISLTFPMFGSFEEWIKGRRIEQIPVAEGKLDKFIQTLRYSGLDEFIEDVINLLAMLYITREIPSMYRDAITYDLICSGVKTKRPQYRTIIEPKILNILKNFDLVLEEARGSGELRKYFIHLTNKGDEIGREIIANRISTNSRELDSIIKEFGKMAPIIAVGTVERYVRERIMRFELSEKDIFDRLLLHVESRVTDYVIHSKLVTMGKEVELRYGRKRKLHPLLSLICYFITYYNYSKSRDFFNRLEELGLAYEVPIYDSRGRFIHDEIRSSIEVSEYILSRIPLPESELIFEFGSLTTILAISRIRDPKIARERLEEYIKFYEIPLDSIKRVLDEFNRFGLASKFIEVSDSGPFLIFDEKKFEEIIKRKLIDTALRFLKL</sequence>
<dbReference type="GeneID" id="8739118"/>
<dbReference type="OrthoDB" id="102377at2157"/>
<organism evidence="1 2">
    <name type="scientific">Archaeoglobus profundus (strain DSM 5631 / JCM 9629 / NBRC 100127 / Av18)</name>
    <dbReference type="NCBI Taxonomy" id="572546"/>
    <lineage>
        <taxon>Archaea</taxon>
        <taxon>Methanobacteriati</taxon>
        <taxon>Methanobacteriota</taxon>
        <taxon>Archaeoglobi</taxon>
        <taxon>Archaeoglobales</taxon>
        <taxon>Archaeoglobaceae</taxon>
        <taxon>Archaeoglobus</taxon>
    </lineage>
</organism>
<dbReference type="eggNOG" id="arCOG10161">
    <property type="taxonomic scope" value="Archaea"/>
</dbReference>
<dbReference type="HOGENOM" id="CLU_553931_0_0_2"/>
<dbReference type="PaxDb" id="572546-Arcpr_0459"/>
<evidence type="ECO:0000313" key="1">
    <source>
        <dbReference type="EMBL" id="ADB57525.1"/>
    </source>
</evidence>
<dbReference type="AlphaFoldDB" id="D2RGV0"/>
<reference evidence="1 2" key="1">
    <citation type="journal article" date="2010" name="Stand. Genomic Sci.">
        <title>Complete genome sequence of Archaeoglobus profundus type strain (AV18).</title>
        <authorList>
            <person name="von Jan M."/>
            <person name="Lapidus A."/>
            <person name="Del Rio T.G."/>
            <person name="Copeland A."/>
            <person name="Tice H."/>
            <person name="Cheng J.F."/>
            <person name="Lucas S."/>
            <person name="Chen F."/>
            <person name="Nolan M."/>
            <person name="Goodwin L."/>
            <person name="Han C."/>
            <person name="Pitluck S."/>
            <person name="Liolios K."/>
            <person name="Ivanova N."/>
            <person name="Mavromatis K."/>
            <person name="Ovchinnikova G."/>
            <person name="Chertkov O."/>
            <person name="Pati A."/>
            <person name="Chen A."/>
            <person name="Palaniappan K."/>
            <person name="Land M."/>
            <person name="Hauser L."/>
            <person name="Chang Y.J."/>
            <person name="Jeffries C.D."/>
            <person name="Saunders E."/>
            <person name="Brettin T."/>
            <person name="Detter J.C."/>
            <person name="Chain P."/>
            <person name="Eichinger K."/>
            <person name="Huber H."/>
            <person name="Spring S."/>
            <person name="Rohde M."/>
            <person name="Goker M."/>
            <person name="Wirth R."/>
            <person name="Woyke T."/>
            <person name="Bristow J."/>
            <person name="Eisen J.A."/>
            <person name="Markowitz V."/>
            <person name="Hugenholtz P."/>
            <person name="Kyrpides N.C."/>
            <person name="Klenk H.P."/>
        </authorList>
    </citation>
    <scope>NUCLEOTIDE SEQUENCE [LARGE SCALE GENOMIC DNA]</scope>
    <source>
        <strain evidence="2">DSM 5631 / JCM 9629 / NBRC 100127 / Av18</strain>
    </source>
</reference>
<keyword evidence="2" id="KW-1185">Reference proteome</keyword>
<evidence type="ECO:0000313" key="2">
    <source>
        <dbReference type="Proteomes" id="UP000001901"/>
    </source>
</evidence>
<dbReference type="RefSeq" id="WP_012939861.1">
    <property type="nucleotide sequence ID" value="NC_013741.1"/>
</dbReference>
<protein>
    <submittedName>
        <fullName evidence="1">Uncharacterized protein</fullName>
    </submittedName>
</protein>
<dbReference type="KEGG" id="apo:Arcpr_0459"/>
<dbReference type="EMBL" id="CP001857">
    <property type="protein sequence ID" value="ADB57525.1"/>
    <property type="molecule type" value="Genomic_DNA"/>
</dbReference>
<dbReference type="Proteomes" id="UP000001901">
    <property type="component" value="Chromosome"/>
</dbReference>